<protein>
    <recommendedName>
        <fullName evidence="6">Protein IQ-DOMAIN 1</fullName>
    </recommendedName>
</protein>
<dbReference type="InterPro" id="IPR000048">
    <property type="entry name" value="IQ_motif_EF-hand-BS"/>
</dbReference>
<dbReference type="EMBL" id="WHWC01000003">
    <property type="protein sequence ID" value="KAG8385474.1"/>
    <property type="molecule type" value="Genomic_DNA"/>
</dbReference>
<proteinExistence type="inferred from homology"/>
<comment type="similarity">
    <text evidence="2">Belongs to the IQD family.</text>
</comment>
<feature type="compositionally biased region" description="Polar residues" evidence="3">
    <location>
        <begin position="245"/>
        <end position="259"/>
    </location>
</feature>
<reference evidence="4" key="1">
    <citation type="submission" date="2019-10" db="EMBL/GenBank/DDBJ databases">
        <authorList>
            <person name="Zhang R."/>
            <person name="Pan Y."/>
            <person name="Wang J."/>
            <person name="Ma R."/>
            <person name="Yu S."/>
        </authorList>
    </citation>
    <scope>NUCLEOTIDE SEQUENCE</scope>
    <source>
        <strain evidence="4">LA-IB0</strain>
        <tissue evidence="4">Leaf</tissue>
    </source>
</reference>
<accession>A0AAV6XYJ9</accession>
<evidence type="ECO:0000313" key="5">
    <source>
        <dbReference type="Proteomes" id="UP000826271"/>
    </source>
</evidence>
<gene>
    <name evidence="4" type="ORF">BUALT_Bualt03G0049100</name>
</gene>
<evidence type="ECO:0000256" key="2">
    <source>
        <dbReference type="ARBA" id="ARBA00024341"/>
    </source>
</evidence>
<comment type="caution">
    <text evidence="4">The sequence shown here is derived from an EMBL/GenBank/DDBJ whole genome shotgun (WGS) entry which is preliminary data.</text>
</comment>
<dbReference type="PROSITE" id="PS50096">
    <property type="entry name" value="IQ"/>
    <property type="match status" value="1"/>
</dbReference>
<dbReference type="SMART" id="SM00015">
    <property type="entry name" value="IQ"/>
    <property type="match status" value="1"/>
</dbReference>
<evidence type="ECO:0000256" key="1">
    <source>
        <dbReference type="ARBA" id="ARBA00022860"/>
    </source>
</evidence>
<dbReference type="GO" id="GO:0005516">
    <property type="term" value="F:calmodulin binding"/>
    <property type="evidence" value="ECO:0007669"/>
    <property type="project" value="UniProtKB-KW"/>
</dbReference>
<dbReference type="PANTHER" id="PTHR32295:SF93">
    <property type="entry name" value="PROTEIN IQ-DOMAIN 9"/>
    <property type="match status" value="1"/>
</dbReference>
<dbReference type="Proteomes" id="UP000826271">
    <property type="component" value="Unassembled WGS sequence"/>
</dbReference>
<feature type="region of interest" description="Disordered" evidence="3">
    <location>
        <begin position="232"/>
        <end position="275"/>
    </location>
</feature>
<organism evidence="4 5">
    <name type="scientific">Buddleja alternifolia</name>
    <dbReference type="NCBI Taxonomy" id="168488"/>
    <lineage>
        <taxon>Eukaryota</taxon>
        <taxon>Viridiplantae</taxon>
        <taxon>Streptophyta</taxon>
        <taxon>Embryophyta</taxon>
        <taxon>Tracheophyta</taxon>
        <taxon>Spermatophyta</taxon>
        <taxon>Magnoliopsida</taxon>
        <taxon>eudicotyledons</taxon>
        <taxon>Gunneridae</taxon>
        <taxon>Pentapetalae</taxon>
        <taxon>asterids</taxon>
        <taxon>lamiids</taxon>
        <taxon>Lamiales</taxon>
        <taxon>Scrophulariaceae</taxon>
        <taxon>Buddlejeae</taxon>
        <taxon>Buddleja</taxon>
    </lineage>
</organism>
<dbReference type="Pfam" id="PF00612">
    <property type="entry name" value="IQ"/>
    <property type="match status" value="1"/>
</dbReference>
<keyword evidence="5" id="KW-1185">Reference proteome</keyword>
<dbReference type="AlphaFoldDB" id="A0AAV6XYJ9"/>
<sequence length="308" mass="34746">MGSGVWFKNIISKKKVKGDRLTKLKKYSAPENINGSIEELCLEKESSVLANGASVDNQGTLGLSIEDAAATQIQTVYRAYLARKTFRKRRGMVRLQNLVQCDSVKKQASTTLGHLHSWSRIQSQIRARRVHMVTEGRLRQKKLENQLKLDAKLHDLEVEWSGGSETFTEALAKIHQREKASVRRERAMAYAFSHQWRANSNPSFGSGNNDLSKANWGWSWTDRWIAARPWESRMESPKKSKSRLPNKTAKTMISPTSKAPNKVKLISPNGKATRNARKLSYEAAEKIGAQKVNPITEVKNTKNEKEGS</sequence>
<dbReference type="PANTHER" id="PTHR32295">
    <property type="entry name" value="IQ-DOMAIN 5-RELATED"/>
    <property type="match status" value="1"/>
</dbReference>
<name>A0AAV6XYJ9_9LAMI</name>
<dbReference type="CDD" id="cd23767">
    <property type="entry name" value="IQCD"/>
    <property type="match status" value="1"/>
</dbReference>
<keyword evidence="1" id="KW-0112">Calmodulin-binding</keyword>
<evidence type="ECO:0000256" key="3">
    <source>
        <dbReference type="SAM" id="MobiDB-lite"/>
    </source>
</evidence>
<evidence type="ECO:0000313" key="4">
    <source>
        <dbReference type="EMBL" id="KAG8385474.1"/>
    </source>
</evidence>
<evidence type="ECO:0008006" key="6">
    <source>
        <dbReference type="Google" id="ProtNLM"/>
    </source>
</evidence>